<evidence type="ECO:0000313" key="2">
    <source>
        <dbReference type="EMBL" id="MBL7560759.1"/>
    </source>
</evidence>
<feature type="domain" description="Outer membrane protein beta-barrel" evidence="1">
    <location>
        <begin position="17"/>
        <end position="165"/>
    </location>
</feature>
<evidence type="ECO:0000313" key="3">
    <source>
        <dbReference type="Proteomes" id="UP000605013"/>
    </source>
</evidence>
<organism evidence="2 3">
    <name type="scientific">Olleya sediminilitoris</name>
    <dbReference type="NCBI Taxonomy" id="2795739"/>
    <lineage>
        <taxon>Bacteria</taxon>
        <taxon>Pseudomonadati</taxon>
        <taxon>Bacteroidota</taxon>
        <taxon>Flavobacteriia</taxon>
        <taxon>Flavobacteriales</taxon>
        <taxon>Flavobacteriaceae</taxon>
    </lineage>
</organism>
<keyword evidence="3" id="KW-1185">Reference proteome</keyword>
<accession>A0ABS1WNQ7</accession>
<dbReference type="RefSeq" id="WP_203001264.1">
    <property type="nucleotide sequence ID" value="NZ_JAEMEF010000013.1"/>
</dbReference>
<dbReference type="InterPro" id="IPR025665">
    <property type="entry name" value="Beta-barrel_OMP_2"/>
</dbReference>
<name>A0ABS1WNQ7_9FLAO</name>
<dbReference type="Pfam" id="PF13568">
    <property type="entry name" value="OMP_b-brl_2"/>
    <property type="match status" value="1"/>
</dbReference>
<comment type="caution">
    <text evidence="2">The sequence shown here is derived from an EMBL/GenBank/DDBJ whole genome shotgun (WGS) entry which is preliminary data.</text>
</comment>
<dbReference type="EMBL" id="JAEMEF010000013">
    <property type="protein sequence ID" value="MBL7560759.1"/>
    <property type="molecule type" value="Genomic_DNA"/>
</dbReference>
<sequence>MKHHLIYFFLVISALSFAQKNNKPSYFGIKVGGNIATISGDFSEEYSSRFSFHIGMTGELEISKTLRLVPEVLFSSVGAENVVLNYITLPIGLRVYPDKNFYLEAGPQVGFSVGAVKEVGSTQFGNDITNVNQTDLGANIGIGVKTDSRVLLGLGYYLGLSNLIQDQTYNNYNRVFQFSVAYLFKN</sequence>
<protein>
    <submittedName>
        <fullName evidence="2">PorT family protein</fullName>
    </submittedName>
</protein>
<reference evidence="2 3" key="1">
    <citation type="submission" date="2020-12" db="EMBL/GenBank/DDBJ databases">
        <title>Olleya sediminilitoris sp. nov., isolated from a tidal flat.</title>
        <authorList>
            <person name="Park S."/>
            <person name="Yoon J.-H."/>
        </authorList>
    </citation>
    <scope>NUCLEOTIDE SEQUENCE [LARGE SCALE GENOMIC DNA]</scope>
    <source>
        <strain evidence="2 3">YSTF-M6</strain>
    </source>
</reference>
<gene>
    <name evidence="2" type="ORF">JAO71_13200</name>
</gene>
<dbReference type="Proteomes" id="UP000605013">
    <property type="component" value="Unassembled WGS sequence"/>
</dbReference>
<proteinExistence type="predicted"/>
<evidence type="ECO:0000259" key="1">
    <source>
        <dbReference type="Pfam" id="PF13568"/>
    </source>
</evidence>